<dbReference type="AlphaFoldDB" id="A0A165PXY1"/>
<name>A0A165PXY1_EXIGL</name>
<keyword evidence="2" id="KW-1185">Reference proteome</keyword>
<dbReference type="PANTHER" id="PTHR34292">
    <property type="entry name" value="OUTER SPORE WALL PROTEIN LDS1"/>
    <property type="match status" value="1"/>
</dbReference>
<dbReference type="EMBL" id="KV425886">
    <property type="protein sequence ID" value="KZW02814.1"/>
    <property type="molecule type" value="Genomic_DNA"/>
</dbReference>
<dbReference type="InParanoid" id="A0A165PXY1"/>
<dbReference type="PANTHER" id="PTHR34292:SF2">
    <property type="entry name" value="OUTER SPORE WALL PROTEIN LDS1"/>
    <property type="match status" value="1"/>
</dbReference>
<dbReference type="OrthoDB" id="10012223at2759"/>
<reference evidence="1 2" key="1">
    <citation type="journal article" date="2016" name="Mol. Biol. Evol.">
        <title>Comparative Genomics of Early-Diverging Mushroom-Forming Fungi Provides Insights into the Origins of Lignocellulose Decay Capabilities.</title>
        <authorList>
            <person name="Nagy L.G."/>
            <person name="Riley R."/>
            <person name="Tritt A."/>
            <person name="Adam C."/>
            <person name="Daum C."/>
            <person name="Floudas D."/>
            <person name="Sun H."/>
            <person name="Yadav J.S."/>
            <person name="Pangilinan J."/>
            <person name="Larsson K.H."/>
            <person name="Matsuura K."/>
            <person name="Barry K."/>
            <person name="Labutti K."/>
            <person name="Kuo R."/>
            <person name="Ohm R.A."/>
            <person name="Bhattacharya S.S."/>
            <person name="Shirouzu T."/>
            <person name="Yoshinaga Y."/>
            <person name="Martin F.M."/>
            <person name="Grigoriev I.V."/>
            <person name="Hibbett D.S."/>
        </authorList>
    </citation>
    <scope>NUCLEOTIDE SEQUENCE [LARGE SCALE GENOMIC DNA]</scope>
    <source>
        <strain evidence="1 2">HHB12029</strain>
    </source>
</reference>
<organism evidence="1 2">
    <name type="scientific">Exidia glandulosa HHB12029</name>
    <dbReference type="NCBI Taxonomy" id="1314781"/>
    <lineage>
        <taxon>Eukaryota</taxon>
        <taxon>Fungi</taxon>
        <taxon>Dikarya</taxon>
        <taxon>Basidiomycota</taxon>
        <taxon>Agaricomycotina</taxon>
        <taxon>Agaricomycetes</taxon>
        <taxon>Auriculariales</taxon>
        <taxon>Exidiaceae</taxon>
        <taxon>Exidia</taxon>
    </lineage>
</organism>
<gene>
    <name evidence="1" type="ORF">EXIGLDRAFT_601302</name>
</gene>
<dbReference type="InterPro" id="IPR052786">
    <property type="entry name" value="Spore_wall_assembly"/>
</dbReference>
<evidence type="ECO:0000313" key="1">
    <source>
        <dbReference type="EMBL" id="KZW02814.1"/>
    </source>
</evidence>
<dbReference type="Proteomes" id="UP000077266">
    <property type="component" value="Unassembled WGS sequence"/>
</dbReference>
<dbReference type="STRING" id="1314781.A0A165PXY1"/>
<proteinExistence type="predicted"/>
<sequence>MSTIPVLPSDDVVTAGLADQRAVRLSFPPSYCLVGVYRLLHDPTLRSPIWDKCKHGVVRGGIVGLVWATFTWKAQKTFVEVFLINSPKVTGLNNDALFGYQIPLATCAYHATFIFLSNQFTFILRFFLSKNLRIARERAWLQTVRSRGKGDNFWQPYVEEWARPPVVVEDESPWKSYLGNWASRWLLTKVLLAPLDLYPFVGQFISAYFKAMQTSRYLHLPYFQAKKMDKPQIGVFIEERKWDYRAFGFTAALLESIPILGLFFTVSNRIGGAMWAFDLEKRQHDFASGKLAPIEPVATSTGVEMNPARTTHDRAGAKVEDVKRDVVENGGSLAGSMAGSWENISR</sequence>
<evidence type="ECO:0000313" key="2">
    <source>
        <dbReference type="Proteomes" id="UP000077266"/>
    </source>
</evidence>
<accession>A0A165PXY1</accession>
<protein>
    <submittedName>
        <fullName evidence="1">Uncharacterized protein</fullName>
    </submittedName>
</protein>